<comment type="pathway">
    <text evidence="2 7">Isoprenoid biosynthesis; isopentenyl diphosphate biosynthesis via DXP pathway; isopentenyl diphosphate from 1-deoxy-D-xylulose 5-phosphate: step 4/6.</text>
</comment>
<keyword evidence="6 7" id="KW-0456">Lyase</keyword>
<comment type="similarity">
    <text evidence="7 8">Belongs to the IspF family.</text>
</comment>
<evidence type="ECO:0000256" key="4">
    <source>
        <dbReference type="ARBA" id="ARBA00022723"/>
    </source>
</evidence>
<comment type="subunit">
    <text evidence="7">Homotrimer.</text>
</comment>
<dbReference type="InterPro" id="IPR036571">
    <property type="entry name" value="MECDP_synthase_sf"/>
</dbReference>
<evidence type="ECO:0000313" key="10">
    <source>
        <dbReference type="EMBL" id="MSU06424.1"/>
    </source>
</evidence>
<feature type="binding site" evidence="7">
    <location>
        <position position="8"/>
    </location>
    <ligand>
        <name>a divalent metal cation</name>
        <dbReference type="ChEBI" id="CHEBI:60240"/>
    </ligand>
</feature>
<protein>
    <recommendedName>
        <fullName evidence="3 7">2-C-methyl-D-erythritol 2,4-cyclodiphosphate synthase</fullName>
        <shortName evidence="7">MECDP-synthase</shortName>
        <shortName evidence="7">MECPP-synthase</shortName>
        <shortName evidence="7">MECPS</shortName>
        <ecNumber evidence="3 7">4.6.1.12</ecNumber>
    </recommendedName>
</protein>
<evidence type="ECO:0000256" key="6">
    <source>
        <dbReference type="ARBA" id="ARBA00023239"/>
    </source>
</evidence>
<evidence type="ECO:0000256" key="8">
    <source>
        <dbReference type="RuleBase" id="RU004395"/>
    </source>
</evidence>
<comment type="cofactor">
    <cofactor evidence="7">
        <name>a divalent metal cation</name>
        <dbReference type="ChEBI" id="CHEBI:60240"/>
    </cofactor>
    <text evidence="7">Binds 1 divalent metal cation per subunit.</text>
</comment>
<evidence type="ECO:0000313" key="11">
    <source>
        <dbReference type="Proteomes" id="UP000460549"/>
    </source>
</evidence>
<feature type="binding site" evidence="7">
    <location>
        <position position="42"/>
    </location>
    <ligand>
        <name>a divalent metal cation</name>
        <dbReference type="ChEBI" id="CHEBI:60240"/>
    </ligand>
</feature>
<dbReference type="NCBIfam" id="TIGR00151">
    <property type="entry name" value="ispF"/>
    <property type="match status" value="1"/>
</dbReference>
<comment type="caution">
    <text evidence="10">The sequence shown here is derived from an EMBL/GenBank/DDBJ whole genome shotgun (WGS) entry which is preliminary data.</text>
</comment>
<accession>A0A7X2TQF6</accession>
<reference evidence="10 11" key="1">
    <citation type="submission" date="2019-08" db="EMBL/GenBank/DDBJ databases">
        <title>In-depth cultivation of the pig gut microbiome towards novel bacterial diversity and tailored functional studies.</title>
        <authorList>
            <person name="Wylensek D."/>
            <person name="Hitch T.C.A."/>
            <person name="Clavel T."/>
        </authorList>
    </citation>
    <scope>NUCLEOTIDE SEQUENCE [LARGE SCALE GENOMIC DNA]</scope>
    <source>
        <strain evidence="10 11">NM-380-WT-3C1</strain>
    </source>
</reference>
<comment type="function">
    <text evidence="7">Involved in the biosynthesis of isopentenyl diphosphate (IPP) and dimethylallyl diphosphate (DMAPP), two major building blocks of isoprenoid compounds. Catalyzes the conversion of 4-diphosphocytidyl-2-C-methyl-D-erythritol 2-phosphate (CDP-ME2P) to 2-C-methyl-D-erythritol 2,4-cyclodiphosphate (ME-CPP) with a corresponding release of cytidine 5-monophosphate (CMP).</text>
</comment>
<feature type="site" description="Transition state stabilizer" evidence="7">
    <location>
        <position position="34"/>
    </location>
</feature>
<comment type="catalytic activity">
    <reaction evidence="1 7 8">
        <text>4-CDP-2-C-methyl-D-erythritol 2-phosphate = 2-C-methyl-D-erythritol 2,4-cyclic diphosphate + CMP</text>
        <dbReference type="Rhea" id="RHEA:23864"/>
        <dbReference type="ChEBI" id="CHEBI:57919"/>
        <dbReference type="ChEBI" id="CHEBI:58483"/>
        <dbReference type="ChEBI" id="CHEBI:60377"/>
        <dbReference type="EC" id="4.6.1.12"/>
    </reaction>
</comment>
<sequence length="153" mass="16654">MRIGQGFDLHKLVENRPLILGGVIIPSNKGEEAHSDGDVLLHALIDALLGAKALGDIGTHFPPSDDEYKNISSVELLRRTLQLASFDIVNIDINIILQTPKLGPHIYDIRKNLSKLLNISIDDISVKAKTAEHILGELGRGDAIIAEVTLLIN</sequence>
<dbReference type="Proteomes" id="UP000460549">
    <property type="component" value="Unassembled WGS sequence"/>
</dbReference>
<organism evidence="10 11">
    <name type="scientific">Bullifex porci</name>
    <dbReference type="NCBI Taxonomy" id="2606638"/>
    <lineage>
        <taxon>Bacteria</taxon>
        <taxon>Pseudomonadati</taxon>
        <taxon>Spirochaetota</taxon>
        <taxon>Spirochaetia</taxon>
        <taxon>Spirochaetales</taxon>
        <taxon>Spirochaetaceae</taxon>
        <taxon>Bullifex</taxon>
    </lineage>
</organism>
<dbReference type="AlphaFoldDB" id="A0A7X2TQF6"/>
<dbReference type="InterPro" id="IPR020555">
    <property type="entry name" value="MECDP_synthase_CS"/>
</dbReference>
<keyword evidence="4 7" id="KW-0479">Metal-binding</keyword>
<feature type="binding site" evidence="7">
    <location>
        <begin position="8"/>
        <end position="10"/>
    </location>
    <ligand>
        <name>4-CDP-2-C-methyl-D-erythritol 2-phosphate</name>
        <dbReference type="ChEBI" id="CHEBI:57919"/>
    </ligand>
</feature>
<comment type="caution">
    <text evidence="7">Lacks conserved residue(s) required for the propagation of feature annotation.</text>
</comment>
<dbReference type="PANTHER" id="PTHR43181:SF1">
    <property type="entry name" value="2-C-METHYL-D-ERYTHRITOL 2,4-CYCLODIPHOSPHATE SYNTHASE, CHLOROPLASTIC"/>
    <property type="match status" value="1"/>
</dbReference>
<dbReference type="InterPro" id="IPR003526">
    <property type="entry name" value="MECDP_synthase"/>
</dbReference>
<gene>
    <name evidence="7 10" type="primary">ispF</name>
    <name evidence="10" type="ORF">FYJ80_06465</name>
</gene>
<dbReference type="PROSITE" id="PS01350">
    <property type="entry name" value="ISPF"/>
    <property type="match status" value="1"/>
</dbReference>
<dbReference type="GO" id="GO:0008685">
    <property type="term" value="F:2-C-methyl-D-erythritol 2,4-cyclodiphosphate synthase activity"/>
    <property type="evidence" value="ECO:0007669"/>
    <property type="project" value="UniProtKB-UniRule"/>
</dbReference>
<dbReference type="Gene3D" id="3.30.1330.50">
    <property type="entry name" value="2-C-methyl-D-erythritol 2,4-cyclodiphosphate synthase"/>
    <property type="match status" value="1"/>
</dbReference>
<feature type="domain" description="2-C-methyl-D-erythritol 2,4-cyclodiphosphate synthase" evidence="9">
    <location>
        <begin position="1"/>
        <end position="152"/>
    </location>
</feature>
<dbReference type="GO" id="GO:0016114">
    <property type="term" value="P:terpenoid biosynthetic process"/>
    <property type="evidence" value="ECO:0007669"/>
    <property type="project" value="InterPro"/>
</dbReference>
<dbReference type="SUPFAM" id="SSF69765">
    <property type="entry name" value="IpsF-like"/>
    <property type="match status" value="1"/>
</dbReference>
<dbReference type="Pfam" id="PF02542">
    <property type="entry name" value="YgbB"/>
    <property type="match status" value="1"/>
</dbReference>
<feature type="binding site" evidence="7">
    <location>
        <begin position="56"/>
        <end position="58"/>
    </location>
    <ligand>
        <name>4-CDP-2-C-methyl-D-erythritol 2-phosphate</name>
        <dbReference type="ChEBI" id="CHEBI:57919"/>
    </ligand>
</feature>
<feature type="site" description="Transition state stabilizer" evidence="7">
    <location>
        <position position="130"/>
    </location>
</feature>
<feature type="binding site" evidence="7">
    <location>
        <position position="10"/>
    </location>
    <ligand>
        <name>a divalent metal cation</name>
        <dbReference type="ChEBI" id="CHEBI:60240"/>
    </ligand>
</feature>
<evidence type="ECO:0000256" key="7">
    <source>
        <dbReference type="HAMAP-Rule" id="MF_00107"/>
    </source>
</evidence>
<dbReference type="PANTHER" id="PTHR43181">
    <property type="entry name" value="2-C-METHYL-D-ERYTHRITOL 2,4-CYCLODIPHOSPHATE SYNTHASE, CHLOROPLASTIC"/>
    <property type="match status" value="1"/>
</dbReference>
<dbReference type="CDD" id="cd00554">
    <property type="entry name" value="MECDP_synthase"/>
    <property type="match status" value="1"/>
</dbReference>
<proteinExistence type="inferred from homology"/>
<dbReference type="HAMAP" id="MF_00107">
    <property type="entry name" value="IspF"/>
    <property type="match status" value="1"/>
</dbReference>
<evidence type="ECO:0000256" key="3">
    <source>
        <dbReference type="ARBA" id="ARBA00012579"/>
    </source>
</evidence>
<name>A0A7X2TQF6_9SPIO</name>
<feature type="binding site" evidence="7">
    <location>
        <position position="140"/>
    </location>
    <ligand>
        <name>4-CDP-2-C-methyl-D-erythritol 2-phosphate</name>
        <dbReference type="ChEBI" id="CHEBI:57919"/>
    </ligand>
</feature>
<evidence type="ECO:0000259" key="9">
    <source>
        <dbReference type="Pfam" id="PF02542"/>
    </source>
</evidence>
<dbReference type="EC" id="4.6.1.12" evidence="3 7"/>
<keyword evidence="5 7" id="KW-0414">Isoprene biosynthesis</keyword>
<evidence type="ECO:0000256" key="5">
    <source>
        <dbReference type="ARBA" id="ARBA00023229"/>
    </source>
</evidence>
<dbReference type="UniPathway" id="UPA00056">
    <property type="reaction ID" value="UER00095"/>
</dbReference>
<keyword evidence="11" id="KW-1185">Reference proteome</keyword>
<dbReference type="EMBL" id="VUNN01000011">
    <property type="protein sequence ID" value="MSU06424.1"/>
    <property type="molecule type" value="Genomic_DNA"/>
</dbReference>
<dbReference type="GO" id="GO:0046872">
    <property type="term" value="F:metal ion binding"/>
    <property type="evidence" value="ECO:0007669"/>
    <property type="project" value="UniProtKB-KW"/>
</dbReference>
<evidence type="ECO:0000256" key="2">
    <source>
        <dbReference type="ARBA" id="ARBA00004709"/>
    </source>
</evidence>
<feature type="binding site" evidence="7">
    <location>
        <begin position="34"/>
        <end position="35"/>
    </location>
    <ligand>
        <name>4-CDP-2-C-methyl-D-erythritol 2-phosphate</name>
        <dbReference type="ChEBI" id="CHEBI:57919"/>
    </ligand>
</feature>
<dbReference type="GO" id="GO:0019288">
    <property type="term" value="P:isopentenyl diphosphate biosynthetic process, methylerythritol 4-phosphate pathway"/>
    <property type="evidence" value="ECO:0007669"/>
    <property type="project" value="UniProtKB-UniRule"/>
</dbReference>
<evidence type="ECO:0000256" key="1">
    <source>
        <dbReference type="ARBA" id="ARBA00000200"/>
    </source>
</evidence>
<dbReference type="RefSeq" id="WP_154425394.1">
    <property type="nucleotide sequence ID" value="NZ_JAQYPZ010000058.1"/>
</dbReference>